<proteinExistence type="predicted"/>
<evidence type="ECO:0000313" key="2">
    <source>
        <dbReference type="Proteomes" id="UP001203342"/>
    </source>
</evidence>
<dbReference type="PROSITE" id="PS51257">
    <property type="entry name" value="PROKAR_LIPOPROTEIN"/>
    <property type="match status" value="1"/>
</dbReference>
<protein>
    <recommendedName>
        <fullName evidence="3">Lipoprotein</fullName>
    </recommendedName>
</protein>
<reference evidence="1 2" key="1">
    <citation type="submission" date="2022-05" db="EMBL/GenBank/DDBJ databases">
        <title>Flavobacterium sp., isolated from activated sludge.</title>
        <authorList>
            <person name="Ran Q."/>
        </authorList>
    </citation>
    <scope>NUCLEOTIDE SEQUENCE [LARGE SCALE GENOMIC DNA]</scope>
    <source>
        <strain evidence="1 2">HXWNR69</strain>
    </source>
</reference>
<keyword evidence="2" id="KW-1185">Reference proteome</keyword>
<dbReference type="EMBL" id="JAMLJN010000015">
    <property type="protein sequence ID" value="MCL9771209.1"/>
    <property type="molecule type" value="Genomic_DNA"/>
</dbReference>
<name>A0ABT0TJQ2_9FLAO</name>
<evidence type="ECO:0008006" key="3">
    <source>
        <dbReference type="Google" id="ProtNLM"/>
    </source>
</evidence>
<evidence type="ECO:0000313" key="1">
    <source>
        <dbReference type="EMBL" id="MCL9771209.1"/>
    </source>
</evidence>
<gene>
    <name evidence="1" type="ORF">NAT47_12370</name>
</gene>
<accession>A0ABT0TJQ2</accession>
<dbReference type="Proteomes" id="UP001203342">
    <property type="component" value="Unassembled WGS sequence"/>
</dbReference>
<organism evidence="1 2">
    <name type="scientific">Flavobacterium fragile</name>
    <dbReference type="NCBI Taxonomy" id="2949085"/>
    <lineage>
        <taxon>Bacteria</taxon>
        <taxon>Pseudomonadati</taxon>
        <taxon>Bacteroidota</taxon>
        <taxon>Flavobacteriia</taxon>
        <taxon>Flavobacteriales</taxon>
        <taxon>Flavobacteriaceae</taxon>
        <taxon>Flavobacterium</taxon>
    </lineage>
</organism>
<sequence length="127" mass="14855">MKKIIYFLIIMLSLACSEKRKEINKDLIYFNSEFLAEIGDENYEKYESELKSKINAKYIDKIIYISKTIDANACGNYSGDIEIKKDSIILIYKLTSDEVCTSTSVVKATYIIKNPKEKKYKFDIRYE</sequence>
<comment type="caution">
    <text evidence="1">The sequence shown here is derived from an EMBL/GenBank/DDBJ whole genome shotgun (WGS) entry which is preliminary data.</text>
</comment>
<dbReference type="RefSeq" id="WP_250583225.1">
    <property type="nucleotide sequence ID" value="NZ_JAMLJN010000015.1"/>
</dbReference>